<proteinExistence type="predicted"/>
<dbReference type="AlphaFoldDB" id="A0A0A9HUW0"/>
<accession>A0A0A9HUW0</accession>
<sequence>MIPYGLIVLGGGIAGCISVGRLYSVVVIDVGITGYVKRGSATNERVVVGRLFIIIGFNTCFFCASLPTTLHVR</sequence>
<reference evidence="2" key="2">
    <citation type="journal article" date="2015" name="Data Brief">
        <title>Shoot transcriptome of the giant reed, Arundo donax.</title>
        <authorList>
            <person name="Barrero R.A."/>
            <person name="Guerrero F.D."/>
            <person name="Moolhuijzen P."/>
            <person name="Goolsby J.A."/>
            <person name="Tidwell J."/>
            <person name="Bellgard S.E."/>
            <person name="Bellgard M.I."/>
        </authorList>
    </citation>
    <scope>NUCLEOTIDE SEQUENCE</scope>
    <source>
        <tissue evidence="2">Shoot tissue taken approximately 20 cm above the soil surface</tissue>
    </source>
</reference>
<dbReference type="EMBL" id="GBRH01159255">
    <property type="protein sequence ID" value="JAE38641.1"/>
    <property type="molecule type" value="Transcribed_RNA"/>
</dbReference>
<feature type="transmembrane region" description="Helical" evidence="1">
    <location>
        <begin position="6"/>
        <end position="35"/>
    </location>
</feature>
<name>A0A0A9HUW0_ARUDO</name>
<keyword evidence="1" id="KW-1133">Transmembrane helix</keyword>
<reference evidence="2" key="1">
    <citation type="submission" date="2014-09" db="EMBL/GenBank/DDBJ databases">
        <authorList>
            <person name="Magalhaes I.L.F."/>
            <person name="Oliveira U."/>
            <person name="Santos F.R."/>
            <person name="Vidigal T.H.D.A."/>
            <person name="Brescovit A.D."/>
            <person name="Santos A.J."/>
        </authorList>
    </citation>
    <scope>NUCLEOTIDE SEQUENCE</scope>
    <source>
        <tissue evidence="2">Shoot tissue taken approximately 20 cm above the soil surface</tissue>
    </source>
</reference>
<keyword evidence="1" id="KW-0812">Transmembrane</keyword>
<keyword evidence="1" id="KW-0472">Membrane</keyword>
<organism evidence="2">
    <name type="scientific">Arundo donax</name>
    <name type="common">Giant reed</name>
    <name type="synonym">Donax arundinaceus</name>
    <dbReference type="NCBI Taxonomy" id="35708"/>
    <lineage>
        <taxon>Eukaryota</taxon>
        <taxon>Viridiplantae</taxon>
        <taxon>Streptophyta</taxon>
        <taxon>Embryophyta</taxon>
        <taxon>Tracheophyta</taxon>
        <taxon>Spermatophyta</taxon>
        <taxon>Magnoliopsida</taxon>
        <taxon>Liliopsida</taxon>
        <taxon>Poales</taxon>
        <taxon>Poaceae</taxon>
        <taxon>PACMAD clade</taxon>
        <taxon>Arundinoideae</taxon>
        <taxon>Arundineae</taxon>
        <taxon>Arundo</taxon>
    </lineage>
</organism>
<protein>
    <submittedName>
        <fullName evidence="2">Uncharacterized protein</fullName>
    </submittedName>
</protein>
<evidence type="ECO:0000313" key="2">
    <source>
        <dbReference type="EMBL" id="JAE38641.1"/>
    </source>
</evidence>
<feature type="transmembrane region" description="Helical" evidence="1">
    <location>
        <begin position="47"/>
        <end position="67"/>
    </location>
</feature>
<evidence type="ECO:0000256" key="1">
    <source>
        <dbReference type="SAM" id="Phobius"/>
    </source>
</evidence>